<dbReference type="PROSITE" id="PS51257">
    <property type="entry name" value="PROKAR_LIPOPROTEIN"/>
    <property type="match status" value="1"/>
</dbReference>
<dbReference type="SUPFAM" id="SSF51905">
    <property type="entry name" value="FAD/NAD(P)-binding domain"/>
    <property type="match status" value="1"/>
</dbReference>
<dbReference type="GO" id="GO:0071949">
    <property type="term" value="F:FAD binding"/>
    <property type="evidence" value="ECO:0007669"/>
    <property type="project" value="InterPro"/>
</dbReference>
<sequence length="370" mass="40178">MDRCDLAVVGGSFAGLACARQAALNGLDTRVFERKIAPGAYTQSTGIFVQEIADMVALPAELMRRIKGVRLYAPNMQYIDLRSPGYSFVATDTQRVLTWMADRAVEAGANIESSTQVQEVTRRESEVILEEQELAASYLVAADGANSAMAKQLGLGTNQQVLCGAEYEVDGFDELDADFLHVFINSDYAPGYIGWLFKGVKTVQLGVAVKPGKHVKLRPFFEFLKSYFGSDATMLSGRGGLIPCGGVVSPWADGNVCLVGDAAGMVSPLTAGGIHPSIEIGEQLGVAVAAHLRHGLALPQDQIRSMVKRYPVKKRLRSAYNQFGAPDSLVNFMISNGLFRRVAQIVFFHHRGLLSKDAWRDILFAELAAK</sequence>
<dbReference type="Proteomes" id="UP000253083">
    <property type="component" value="Unassembled WGS sequence"/>
</dbReference>
<reference evidence="4 5" key="1">
    <citation type="submission" date="2018-06" db="EMBL/GenBank/DDBJ databases">
        <title>Genomic Encyclopedia of Type Strains, Phase IV (KMG-IV): sequencing the most valuable type-strain genomes for metagenomic binning, comparative biology and taxonomic classification.</title>
        <authorList>
            <person name="Goeker M."/>
        </authorList>
    </citation>
    <scope>NUCLEOTIDE SEQUENCE [LARGE SCALE GENOMIC DNA]</scope>
    <source>
        <strain evidence="4 5">DSM 24032</strain>
    </source>
</reference>
<comment type="similarity">
    <text evidence="1">Belongs to the CbrA family.</text>
</comment>
<dbReference type="PANTHER" id="PTHR42685">
    <property type="entry name" value="GERANYLGERANYL DIPHOSPHATE REDUCTASE"/>
    <property type="match status" value="1"/>
</dbReference>
<evidence type="ECO:0000259" key="3">
    <source>
        <dbReference type="Pfam" id="PF01494"/>
    </source>
</evidence>
<name>A0A395JI06_9GAMM</name>
<evidence type="ECO:0000256" key="1">
    <source>
        <dbReference type="ARBA" id="ARBA00038079"/>
    </source>
</evidence>
<comment type="caution">
    <text evidence="4">The sequence shown here is derived from an EMBL/GenBank/DDBJ whole genome shotgun (WGS) entry which is preliminary data.</text>
</comment>
<dbReference type="Gene3D" id="3.50.50.60">
    <property type="entry name" value="FAD/NAD(P)-binding domain"/>
    <property type="match status" value="1"/>
</dbReference>
<dbReference type="Pfam" id="PF01494">
    <property type="entry name" value="FAD_binding_3"/>
    <property type="match status" value="1"/>
</dbReference>
<evidence type="ECO:0000313" key="4">
    <source>
        <dbReference type="EMBL" id="RBP48534.1"/>
    </source>
</evidence>
<dbReference type="InterPro" id="IPR002938">
    <property type="entry name" value="FAD-bd"/>
</dbReference>
<protein>
    <recommendedName>
        <fullName evidence="2">Protein CbrA</fullName>
    </recommendedName>
</protein>
<accession>A0A395JI06</accession>
<keyword evidence="5" id="KW-1185">Reference proteome</keyword>
<dbReference type="EMBL" id="QNRT01000006">
    <property type="protein sequence ID" value="RBP48534.1"/>
    <property type="molecule type" value="Genomic_DNA"/>
</dbReference>
<dbReference type="InterPro" id="IPR050407">
    <property type="entry name" value="Geranylgeranyl_reductase"/>
</dbReference>
<dbReference type="InterPro" id="IPR036188">
    <property type="entry name" value="FAD/NAD-bd_sf"/>
</dbReference>
<feature type="domain" description="FAD-binding" evidence="3">
    <location>
        <begin position="4"/>
        <end position="157"/>
    </location>
</feature>
<dbReference type="RefSeq" id="WP_113955570.1">
    <property type="nucleotide sequence ID" value="NZ_QNRT01000006.1"/>
</dbReference>
<dbReference type="OrthoDB" id="417034at2"/>
<proteinExistence type="inferred from homology"/>
<dbReference type="PANTHER" id="PTHR42685:SF18">
    <property type="entry name" value="DIGERANYLGERANYLGLYCEROPHOSPHOLIPID REDUCTASE"/>
    <property type="match status" value="1"/>
</dbReference>
<evidence type="ECO:0000256" key="2">
    <source>
        <dbReference type="ARBA" id="ARBA00040363"/>
    </source>
</evidence>
<dbReference type="PRINTS" id="PR00420">
    <property type="entry name" value="RNGMNOXGNASE"/>
</dbReference>
<gene>
    <name evidence="4" type="ORF">DFR28_10619</name>
</gene>
<dbReference type="InParanoid" id="A0A395JI06"/>
<evidence type="ECO:0000313" key="5">
    <source>
        <dbReference type="Proteomes" id="UP000253083"/>
    </source>
</evidence>
<organism evidence="4 5">
    <name type="scientific">Arenicella xantha</name>
    <dbReference type="NCBI Taxonomy" id="644221"/>
    <lineage>
        <taxon>Bacteria</taxon>
        <taxon>Pseudomonadati</taxon>
        <taxon>Pseudomonadota</taxon>
        <taxon>Gammaproteobacteria</taxon>
        <taxon>Arenicellales</taxon>
        <taxon>Arenicellaceae</taxon>
        <taxon>Arenicella</taxon>
    </lineage>
</organism>
<dbReference type="AlphaFoldDB" id="A0A395JI06"/>